<reference evidence="1" key="1">
    <citation type="submission" date="2019-08" db="EMBL/GenBank/DDBJ databases">
        <authorList>
            <person name="Kucharzyk K."/>
            <person name="Murdoch R.W."/>
            <person name="Higgins S."/>
            <person name="Loffler F."/>
        </authorList>
    </citation>
    <scope>NUCLEOTIDE SEQUENCE</scope>
</reference>
<protein>
    <submittedName>
        <fullName evidence="1">Uncharacterized protein</fullName>
    </submittedName>
</protein>
<organism evidence="1">
    <name type="scientific">bioreactor metagenome</name>
    <dbReference type="NCBI Taxonomy" id="1076179"/>
    <lineage>
        <taxon>unclassified sequences</taxon>
        <taxon>metagenomes</taxon>
        <taxon>ecological metagenomes</taxon>
    </lineage>
</organism>
<name>A0A644XQV0_9ZZZZ</name>
<dbReference type="AlphaFoldDB" id="A0A644XQV0"/>
<dbReference type="EMBL" id="VSSQ01002928">
    <property type="protein sequence ID" value="MPM18148.1"/>
    <property type="molecule type" value="Genomic_DNA"/>
</dbReference>
<comment type="caution">
    <text evidence="1">The sequence shown here is derived from an EMBL/GenBank/DDBJ whole genome shotgun (WGS) entry which is preliminary data.</text>
</comment>
<accession>A0A644XQV0</accession>
<sequence>MRGFHGGFAAECIERKAHIQRSRALAFDLTEAVELLRQRAVGHNLDHLLRRVAVRGLRFLQTVGHDNLGGKRCNHLRQVVRQAGFAVALRHHIVGVVVGAGEPRKQRIFAHAHRPEGAERLFRAFTLAKVRNVENRGFYAALERVVRQRAAEFLPFRAGFGGDEQQVRLFRRRFPALDARGQFLVRAVHADVGNRAFFQERYRNTDAGGVEFEILVEHAVGNGRFAEGCAGCVRLQHGVLRRSGIPAQKYTLLGRFKRKRERFLRFERNTGNNLPVAQPVSVLRFFLRQFKCQFARLRRCGGFRFLRERGGRKRHQRQTKQKRNPLFRSFRNRTSLQVQHSIILVRILIYYASRKPFTGGEPFFVCAAPF</sequence>
<gene>
    <name evidence="1" type="ORF">SDC9_64554</name>
</gene>
<evidence type="ECO:0000313" key="1">
    <source>
        <dbReference type="EMBL" id="MPM18148.1"/>
    </source>
</evidence>
<proteinExistence type="predicted"/>